<evidence type="ECO:0000313" key="4">
    <source>
        <dbReference type="Proteomes" id="UP000245119"/>
    </source>
</evidence>
<keyword evidence="2" id="KW-0812">Transmembrane</keyword>
<dbReference type="OrthoDB" id="6155533at2759"/>
<gene>
    <name evidence="3" type="ORF">C0Q70_16926</name>
</gene>
<feature type="compositionally biased region" description="Low complexity" evidence="1">
    <location>
        <begin position="32"/>
        <end position="65"/>
    </location>
</feature>
<accession>A0A2T7NR78</accession>
<feature type="transmembrane region" description="Helical" evidence="2">
    <location>
        <begin position="1012"/>
        <end position="1036"/>
    </location>
</feature>
<feature type="compositionally biased region" description="Polar residues" evidence="1">
    <location>
        <begin position="149"/>
        <end position="165"/>
    </location>
</feature>
<feature type="compositionally biased region" description="Polar residues" evidence="1">
    <location>
        <begin position="185"/>
        <end position="203"/>
    </location>
</feature>
<feature type="region of interest" description="Disordered" evidence="1">
    <location>
        <begin position="1"/>
        <end position="100"/>
    </location>
</feature>
<feature type="region of interest" description="Disordered" evidence="1">
    <location>
        <begin position="132"/>
        <end position="203"/>
    </location>
</feature>
<keyword evidence="2" id="KW-0472">Membrane</keyword>
<feature type="compositionally biased region" description="Polar residues" evidence="1">
    <location>
        <begin position="251"/>
        <end position="260"/>
    </location>
</feature>
<evidence type="ECO:0000256" key="2">
    <source>
        <dbReference type="SAM" id="Phobius"/>
    </source>
</evidence>
<protein>
    <submittedName>
        <fullName evidence="3">Uncharacterized protein</fullName>
    </submittedName>
</protein>
<comment type="caution">
    <text evidence="3">The sequence shown here is derived from an EMBL/GenBank/DDBJ whole genome shotgun (WGS) entry which is preliminary data.</text>
</comment>
<dbReference type="AlphaFoldDB" id="A0A2T7NR78"/>
<evidence type="ECO:0000256" key="1">
    <source>
        <dbReference type="SAM" id="MobiDB-lite"/>
    </source>
</evidence>
<name>A0A2T7NR78_POMCA</name>
<feature type="compositionally biased region" description="Polar residues" evidence="1">
    <location>
        <begin position="232"/>
        <end position="244"/>
    </location>
</feature>
<reference evidence="3 4" key="1">
    <citation type="submission" date="2018-04" db="EMBL/GenBank/DDBJ databases">
        <title>The genome of golden apple snail Pomacea canaliculata provides insight into stress tolerance and invasive adaptation.</title>
        <authorList>
            <person name="Liu C."/>
            <person name="Liu B."/>
            <person name="Ren Y."/>
            <person name="Zhang Y."/>
            <person name="Wang H."/>
            <person name="Li S."/>
            <person name="Jiang F."/>
            <person name="Yin L."/>
            <person name="Zhang G."/>
            <person name="Qian W."/>
            <person name="Fan W."/>
        </authorList>
    </citation>
    <scope>NUCLEOTIDE SEQUENCE [LARGE SCALE GENOMIC DNA]</scope>
    <source>
        <strain evidence="3">SZHN2017</strain>
        <tissue evidence="3">Muscle</tissue>
    </source>
</reference>
<keyword evidence="4" id="KW-1185">Reference proteome</keyword>
<proteinExistence type="predicted"/>
<organism evidence="3 4">
    <name type="scientific">Pomacea canaliculata</name>
    <name type="common">Golden apple snail</name>
    <dbReference type="NCBI Taxonomy" id="400727"/>
    <lineage>
        <taxon>Eukaryota</taxon>
        <taxon>Metazoa</taxon>
        <taxon>Spiralia</taxon>
        <taxon>Lophotrochozoa</taxon>
        <taxon>Mollusca</taxon>
        <taxon>Gastropoda</taxon>
        <taxon>Caenogastropoda</taxon>
        <taxon>Architaenioglossa</taxon>
        <taxon>Ampullarioidea</taxon>
        <taxon>Ampullariidae</taxon>
        <taxon>Pomacea</taxon>
    </lineage>
</organism>
<feature type="compositionally biased region" description="Polar residues" evidence="1">
    <location>
        <begin position="82"/>
        <end position="100"/>
    </location>
</feature>
<dbReference type="EMBL" id="PZQS01000010">
    <property type="protein sequence ID" value="PVD23653.1"/>
    <property type="molecule type" value="Genomic_DNA"/>
</dbReference>
<sequence>MNISTERSWAQGVTELASPSTVDASSRSDPGTPETTVVTETTSSNDSAASSVTQNSSSTEQTTATVSSDNSLMTQPGGDHLATTSTYDKNTSGGEYNSTRDIFGVDTSEALNNATVPPYTSGTSASENVFQASTSTTKPGYDSSPGIDATTSNGTVTDSASSGYPSSPDGFRSTLSARDTGLPVNATSKDSSVSPQTTALTTSSENETMIVTRNITGGVSDAPDLTSDRLPSESNFVHGQTTSDYIDARTSGGTNETTTAVGGDTTVHPASTVKRTTDENYHNDGDGDGEDTTHNDYTGDWFSADDHSVPSSTWPSLPLETPAPETPAPETTAQPTTAPQTSAQPTTEETNLAPGTFVNPIELFLIGTVKPVDESSLINIVETVLNQTYNDVDCCVGTKKLTSRKYIGPDGLMVQMFNIVYVSINYMEPRLPRDQVLTRINQDLETTPPFSSTGIRVYTGPQNALYPLENKYEIEVVGDLHIEQLTNITLEIAAVWRTQTPDCQCKYEVIFLIAKSYIGDYGTKLTRLVYFINKDGKEVSSLQTKPPSIETYNSVLDNQKDSFKPVYEGNASVPFDRHYTLYLNVQLKMVTDAGVTLLEKLQEIWLLYLKDKVDMCSPQKCTVSVRYTRPELFLTESGYVINSLDYFVILDGSPVDPTKVAGPTPDDFENAGVPLCRCVATPLPYDDALGSLTWSEINSYVNDLNKHENGSAIAVSRQSFLDSSGNEATRFYYASINDSKSGSPPLHDLMNKITERHKVVLPQQPLRRQFTLVLEDVVTEGESNFLQTYLRKAWEIANNGGEAGGISATKSTTTGDWKESTPEGIPGTALFIKITSVDSSYLADNKSITVTVVKYTVNVVKADSSITIAEEPSKVSLLQGFQGSSYIICACVPLKPREIITSKAVNPDNTSSIISSIEKAWKKENPSTIHLLFILPVASLSTSEIFTSIIQEQTVKTSPASSTLFFRTQVLRAFGFSDLDLQEPSNKTIKEIFGEEPEVKTQPPSSSKQFPWWIPVGIVLGLLLLIIIILIFLCIIRDLRHRGAKTLQNNPARFNKRNFDRQHFVAEPVQYENEAFEKAGGYVVNPE</sequence>
<evidence type="ECO:0000313" key="3">
    <source>
        <dbReference type="EMBL" id="PVD23653.1"/>
    </source>
</evidence>
<feature type="compositionally biased region" description="Polar residues" evidence="1">
    <location>
        <begin position="17"/>
        <end position="29"/>
    </location>
</feature>
<dbReference type="STRING" id="400727.A0A2T7NR78"/>
<keyword evidence="2" id="KW-1133">Transmembrane helix</keyword>
<feature type="compositionally biased region" description="Basic and acidic residues" evidence="1">
    <location>
        <begin position="275"/>
        <end position="285"/>
    </location>
</feature>
<feature type="compositionally biased region" description="Low complexity" evidence="1">
    <location>
        <begin position="315"/>
        <end position="348"/>
    </location>
</feature>
<feature type="region of interest" description="Disordered" evidence="1">
    <location>
        <begin position="217"/>
        <end position="353"/>
    </location>
</feature>
<dbReference type="Proteomes" id="UP000245119">
    <property type="component" value="Linkage Group LG10"/>
</dbReference>